<dbReference type="PANTHER" id="PTHR36981">
    <property type="entry name" value="ZGC:195170"/>
    <property type="match status" value="1"/>
</dbReference>
<organism evidence="2 3">
    <name type="scientific">Paramuricea clavata</name>
    <name type="common">Red gorgonian</name>
    <name type="synonym">Violescent sea-whip</name>
    <dbReference type="NCBI Taxonomy" id="317549"/>
    <lineage>
        <taxon>Eukaryota</taxon>
        <taxon>Metazoa</taxon>
        <taxon>Cnidaria</taxon>
        <taxon>Anthozoa</taxon>
        <taxon>Octocorallia</taxon>
        <taxon>Malacalcyonacea</taxon>
        <taxon>Plexauridae</taxon>
        <taxon>Paramuricea</taxon>
    </lineage>
</organism>
<dbReference type="Pfam" id="PF20478">
    <property type="entry name" value="P2RX7_C"/>
    <property type="match status" value="1"/>
</dbReference>
<proteinExistence type="predicted"/>
<dbReference type="InterPro" id="IPR046815">
    <property type="entry name" value="P2RX7_C"/>
</dbReference>
<feature type="region of interest" description="Disordered" evidence="1">
    <location>
        <begin position="34"/>
        <end position="63"/>
    </location>
</feature>
<evidence type="ECO:0000256" key="1">
    <source>
        <dbReference type="SAM" id="MobiDB-lite"/>
    </source>
</evidence>
<name>A0A6S7INJ3_PARCT</name>
<dbReference type="Proteomes" id="UP001152795">
    <property type="component" value="Unassembled WGS sequence"/>
</dbReference>
<protein>
    <submittedName>
        <fullName evidence="2">Uncharacterized protein</fullName>
    </submittedName>
</protein>
<accession>A0A6S7INJ3</accession>
<sequence>MTSQQGNNFKMATVCTESEEDVFDDFVQNEPVIEPYMFEPNKGDEGDSSGDSSEDTYSEEDEYNDEFERANAWRLTTLSWCKCGKCSLMEKTIESFCCYEKSLEYDEYDDILKKVEIQEFMCITDSSAFQQNMLSRDVLYVDVSQYMEENWPLGDEELEQTHKLYRLASYRRCSRWIFGILGKKNRRVFPSCVYTCIRKEFPSPDGLYTHFRFSK</sequence>
<evidence type="ECO:0000313" key="2">
    <source>
        <dbReference type="EMBL" id="CAB4019276.1"/>
    </source>
</evidence>
<feature type="compositionally biased region" description="Acidic residues" evidence="1">
    <location>
        <begin position="46"/>
        <end position="63"/>
    </location>
</feature>
<reference evidence="2" key="1">
    <citation type="submission" date="2020-04" db="EMBL/GenBank/DDBJ databases">
        <authorList>
            <person name="Alioto T."/>
            <person name="Alioto T."/>
            <person name="Gomez Garrido J."/>
        </authorList>
    </citation>
    <scope>NUCLEOTIDE SEQUENCE</scope>
    <source>
        <strain evidence="2">A484AB</strain>
    </source>
</reference>
<evidence type="ECO:0000313" key="3">
    <source>
        <dbReference type="Proteomes" id="UP001152795"/>
    </source>
</evidence>
<dbReference type="OrthoDB" id="5985950at2759"/>
<dbReference type="PANTHER" id="PTHR36981:SF1">
    <property type="entry name" value="P2X PURINORECEPTOR 7 INTRACELLULAR DOMAIN-CONTAINING PROTEIN"/>
    <property type="match status" value="1"/>
</dbReference>
<dbReference type="EMBL" id="CACRXK020010387">
    <property type="protein sequence ID" value="CAB4019276.1"/>
    <property type="molecule type" value="Genomic_DNA"/>
</dbReference>
<gene>
    <name evidence="2" type="ORF">PACLA_8A064527</name>
</gene>
<keyword evidence="3" id="KW-1185">Reference proteome</keyword>
<dbReference type="AlphaFoldDB" id="A0A6S7INJ3"/>
<comment type="caution">
    <text evidence="2">The sequence shown here is derived from an EMBL/GenBank/DDBJ whole genome shotgun (WGS) entry which is preliminary data.</text>
</comment>